<dbReference type="OrthoDB" id="9769132at2"/>
<dbReference type="STRING" id="1544798.LH29_12805"/>
<dbReference type="Pfam" id="PF02470">
    <property type="entry name" value="MlaD"/>
    <property type="match status" value="1"/>
</dbReference>
<keyword evidence="1" id="KW-0472">Membrane</keyword>
<evidence type="ECO:0000259" key="2">
    <source>
        <dbReference type="Pfam" id="PF02470"/>
    </source>
</evidence>
<name>A0A0D8JB30_9BACT</name>
<dbReference type="InterPro" id="IPR003399">
    <property type="entry name" value="Mce/MlaD"/>
</dbReference>
<accession>A0A0D8JB30</accession>
<evidence type="ECO:0000313" key="4">
    <source>
        <dbReference type="Proteomes" id="UP000032544"/>
    </source>
</evidence>
<dbReference type="PANTHER" id="PTHR33371">
    <property type="entry name" value="INTERMEMBRANE PHOSPHOLIPID TRANSPORT SYSTEM BINDING PROTEIN MLAD-RELATED"/>
    <property type="match status" value="1"/>
</dbReference>
<dbReference type="Proteomes" id="UP000032544">
    <property type="component" value="Unassembled WGS sequence"/>
</dbReference>
<dbReference type="PANTHER" id="PTHR33371:SF4">
    <property type="entry name" value="INTERMEMBRANE PHOSPHOLIPID TRANSPORT SYSTEM BINDING PROTEIN MLAD"/>
    <property type="match status" value="1"/>
</dbReference>
<dbReference type="EMBL" id="JRHC01000002">
    <property type="protein sequence ID" value="KJF43934.1"/>
    <property type="molecule type" value="Genomic_DNA"/>
</dbReference>
<dbReference type="RefSeq" id="WP_045030078.1">
    <property type="nucleotide sequence ID" value="NZ_CAJXKZ010000005.1"/>
</dbReference>
<comment type="caution">
    <text evidence="3">The sequence shown here is derived from an EMBL/GenBank/DDBJ whole genome shotgun (WGS) entry which is preliminary data.</text>
</comment>
<feature type="domain" description="Mce/MlaD" evidence="2">
    <location>
        <begin position="37"/>
        <end position="112"/>
    </location>
</feature>
<evidence type="ECO:0000256" key="1">
    <source>
        <dbReference type="SAM" id="Phobius"/>
    </source>
</evidence>
<protein>
    <recommendedName>
        <fullName evidence="2">Mce/MlaD domain-containing protein</fullName>
    </recommendedName>
</protein>
<reference evidence="3 4" key="1">
    <citation type="submission" date="2014-09" db="EMBL/GenBank/DDBJ databases">
        <title>Draft Genome Sequence of Draconibacterium sp. JN14CK-3.</title>
        <authorList>
            <person name="Dong C."/>
            <person name="Lai Q."/>
            <person name="Shao Z."/>
        </authorList>
    </citation>
    <scope>NUCLEOTIDE SEQUENCE [LARGE SCALE GENOMIC DNA]</scope>
    <source>
        <strain evidence="3 4">JN14CK-3</strain>
    </source>
</reference>
<keyword evidence="1" id="KW-1133">Transmembrane helix</keyword>
<dbReference type="InterPro" id="IPR052336">
    <property type="entry name" value="MlaD_Phospholipid_Transporter"/>
</dbReference>
<gene>
    <name evidence="3" type="ORF">LH29_12805</name>
</gene>
<organism evidence="3 4">
    <name type="scientific">Draconibacterium sediminis</name>
    <dbReference type="NCBI Taxonomy" id="1544798"/>
    <lineage>
        <taxon>Bacteria</taxon>
        <taxon>Pseudomonadati</taxon>
        <taxon>Bacteroidota</taxon>
        <taxon>Bacteroidia</taxon>
        <taxon>Marinilabiliales</taxon>
        <taxon>Prolixibacteraceae</taxon>
        <taxon>Draconibacterium</taxon>
    </lineage>
</organism>
<feature type="transmembrane region" description="Helical" evidence="1">
    <location>
        <begin position="9"/>
        <end position="27"/>
    </location>
</feature>
<proteinExistence type="predicted"/>
<dbReference type="AlphaFoldDB" id="A0A0D8JB30"/>
<keyword evidence="4" id="KW-1185">Reference proteome</keyword>
<evidence type="ECO:0000313" key="3">
    <source>
        <dbReference type="EMBL" id="KJF43934.1"/>
    </source>
</evidence>
<keyword evidence="1" id="KW-0812">Transmembrane</keyword>
<sequence length="417" mass="46543">MKNAKYTKLGILIVFSFAVLIWGLSYLKGNDIFKQNDYYHVYYNRIDGLVKSNDVTLNGYKVGQVTEIQFAPDNSGRLIVTFSVNSSFKIPVKSTARIISSDIMGTRSIEIVYSGESELYESNDTIQGSIEAGLKDQVSMQVLPLKNKAEELLSTVDSAITVLTIIFNEDARENLTTSFAKINQTVENIEATTADLQEIMASEKGNVKNIVSNIEELTSTFKNNAAEFEATIQNLNRFSDTLANVSVTPVLNNLANASAEIENILEKLNSDDNSAGLLLNDDELYQSINTLSENMGFLIGDIQQNPKRYLQVSAFDFGKEVYINTKDDASSKDIVFKVHLLSTKTQLGTDAEIFEEIDDVEEFTTGNVYNYLTGATSKYSEIEEIYQNLRLQFPESSIVAFKNGQLIKLKKALKQIR</sequence>